<dbReference type="AlphaFoldDB" id="A0AAJ1EXU0"/>
<gene>
    <name evidence="1" type="ORF">L0M99_08080</name>
</gene>
<comment type="caution">
    <text evidence="1">The sequence shown here is derived from an EMBL/GenBank/DDBJ whole genome shotgun (WGS) entry which is preliminary data.</text>
</comment>
<dbReference type="Proteomes" id="UP001200537">
    <property type="component" value="Unassembled WGS sequence"/>
</dbReference>
<dbReference type="RefSeq" id="WP_024059794.1">
    <property type="nucleotide sequence ID" value="NZ_JAKNHJ010000016.1"/>
</dbReference>
<name>A0AAJ1EXU0_9ACTO</name>
<reference evidence="1" key="1">
    <citation type="submission" date="2022-01" db="EMBL/GenBank/DDBJ databases">
        <title>Collection of gut derived symbiotic bacterial strains cultured from healthy donors.</title>
        <authorList>
            <person name="Lin H."/>
            <person name="Kohout C."/>
            <person name="Waligurski E."/>
            <person name="Pamer E.G."/>
        </authorList>
    </citation>
    <scope>NUCLEOTIDE SEQUENCE</scope>
    <source>
        <strain evidence="1">DFI.7.46</strain>
    </source>
</reference>
<proteinExistence type="predicted"/>
<sequence>MARKSFTATELAQTTRALKEAEIALVEASNRYLHIWKSFPGAARLLTPLGFIKPPFTRELEPTGIAVTVSTEYGQPNLENNGDN</sequence>
<accession>A0AAJ1EXU0</accession>
<evidence type="ECO:0000313" key="1">
    <source>
        <dbReference type="EMBL" id="MCG4618444.1"/>
    </source>
</evidence>
<organism evidence="1 2">
    <name type="scientific">Varibaculum cambriense</name>
    <dbReference type="NCBI Taxonomy" id="184870"/>
    <lineage>
        <taxon>Bacteria</taxon>
        <taxon>Bacillati</taxon>
        <taxon>Actinomycetota</taxon>
        <taxon>Actinomycetes</taxon>
        <taxon>Actinomycetales</taxon>
        <taxon>Actinomycetaceae</taxon>
        <taxon>Varibaculum</taxon>
    </lineage>
</organism>
<evidence type="ECO:0000313" key="2">
    <source>
        <dbReference type="Proteomes" id="UP001200537"/>
    </source>
</evidence>
<protein>
    <submittedName>
        <fullName evidence="1">Uncharacterized protein</fullName>
    </submittedName>
</protein>
<dbReference type="EMBL" id="JAKNHJ010000016">
    <property type="protein sequence ID" value="MCG4618444.1"/>
    <property type="molecule type" value="Genomic_DNA"/>
</dbReference>